<dbReference type="InterPro" id="IPR052531">
    <property type="entry name" value="CarD-like_regulator"/>
</dbReference>
<proteinExistence type="predicted"/>
<dbReference type="SMART" id="SM01058">
    <property type="entry name" value="CarD_TRCF"/>
    <property type="match status" value="1"/>
</dbReference>
<dbReference type="SUPFAM" id="SSF141259">
    <property type="entry name" value="CarD-like"/>
    <property type="match status" value="1"/>
</dbReference>
<dbReference type="KEGG" id="fwa:DCMF_16505"/>
<evidence type="ECO:0000259" key="1">
    <source>
        <dbReference type="SMART" id="SM01058"/>
    </source>
</evidence>
<dbReference type="Gene3D" id="1.20.58.1290">
    <property type="entry name" value="CarD-like, C-terminal domain"/>
    <property type="match status" value="1"/>
</dbReference>
<dbReference type="InterPro" id="IPR003711">
    <property type="entry name" value="CarD-like/TRCF_RID"/>
</dbReference>
<gene>
    <name evidence="2" type="ORF">DCMF_16505</name>
</gene>
<dbReference type="Pfam" id="PF02559">
    <property type="entry name" value="CarD_TRCF_RID"/>
    <property type="match status" value="1"/>
</dbReference>
<dbReference type="GO" id="GO:0009303">
    <property type="term" value="P:rRNA transcription"/>
    <property type="evidence" value="ECO:0007669"/>
    <property type="project" value="TreeGrafter"/>
</dbReference>
<name>A0A3G1KUK4_FORW1</name>
<keyword evidence="3" id="KW-1185">Reference proteome</keyword>
<dbReference type="InterPro" id="IPR036101">
    <property type="entry name" value="CarD-like/TRCF_RID_sf"/>
</dbReference>
<evidence type="ECO:0000313" key="2">
    <source>
        <dbReference type="EMBL" id="ATW26158.1"/>
    </source>
</evidence>
<dbReference type="Pfam" id="PF21095">
    <property type="entry name" value="CarD_C"/>
    <property type="match status" value="1"/>
</dbReference>
<dbReference type="AlphaFoldDB" id="A0A3G1KUK4"/>
<organism evidence="2 3">
    <name type="scientific">Formimonas warabiya</name>
    <dbReference type="NCBI Taxonomy" id="1761012"/>
    <lineage>
        <taxon>Bacteria</taxon>
        <taxon>Bacillati</taxon>
        <taxon>Bacillota</taxon>
        <taxon>Clostridia</taxon>
        <taxon>Eubacteriales</taxon>
        <taxon>Peptococcaceae</taxon>
        <taxon>Candidatus Formimonas</taxon>
    </lineage>
</organism>
<evidence type="ECO:0000313" key="3">
    <source>
        <dbReference type="Proteomes" id="UP000323521"/>
    </source>
</evidence>
<dbReference type="InterPro" id="IPR042215">
    <property type="entry name" value="CarD-like_C"/>
</dbReference>
<dbReference type="Gene3D" id="2.40.10.170">
    <property type="match status" value="1"/>
</dbReference>
<sequence length="155" mass="17527">MFQIGDKIFYPMHGAGVIEAIEEKEILGYKQLYYVMSIKNMQVMFPMGSNIGIRQIVDLEILEDALTTFSHEASDPIQNPVQRYRCNMNKLKSGDIYKGAQVIRDLTQIGKKRALAAGDKNMLDNARRVLTSELGLVKGIDQEEADDFLNKVINN</sequence>
<feature type="domain" description="CarD-like/TRCF RNAP-interacting" evidence="1">
    <location>
        <begin position="1"/>
        <end position="107"/>
    </location>
</feature>
<dbReference type="OrthoDB" id="9786074at2"/>
<dbReference type="PANTHER" id="PTHR38447">
    <property type="entry name" value="TRANSCRIPTION FACTOR YDEB-RELATED"/>
    <property type="match status" value="1"/>
</dbReference>
<dbReference type="RefSeq" id="WP_148135435.1">
    <property type="nucleotide sequence ID" value="NZ_CP017634.1"/>
</dbReference>
<dbReference type="Proteomes" id="UP000323521">
    <property type="component" value="Chromosome"/>
</dbReference>
<reference evidence="2 3" key="1">
    <citation type="submission" date="2016-10" db="EMBL/GenBank/DDBJ databases">
        <title>Complete Genome Sequence of Peptococcaceae strain DCMF.</title>
        <authorList>
            <person name="Edwards R.J."/>
            <person name="Holland S.I."/>
            <person name="Deshpande N.P."/>
            <person name="Wong Y.K."/>
            <person name="Ertan H."/>
            <person name="Manefield M."/>
            <person name="Russell T.L."/>
            <person name="Lee M.J."/>
        </authorList>
    </citation>
    <scope>NUCLEOTIDE SEQUENCE [LARGE SCALE GENOMIC DNA]</scope>
    <source>
        <strain evidence="2 3">DCMF</strain>
    </source>
</reference>
<dbReference type="EMBL" id="CP017634">
    <property type="protein sequence ID" value="ATW26158.1"/>
    <property type="molecule type" value="Genomic_DNA"/>
</dbReference>
<dbReference type="PANTHER" id="PTHR38447:SF1">
    <property type="entry name" value="RNA POLYMERASE-BINDING TRANSCRIPTION FACTOR CARD"/>
    <property type="match status" value="1"/>
</dbReference>
<protein>
    <submittedName>
        <fullName evidence="2">CarD family transcriptional regulator</fullName>
    </submittedName>
</protein>
<accession>A0A3G1KUK4</accession>
<dbReference type="InterPro" id="IPR048792">
    <property type="entry name" value="CarD_C"/>
</dbReference>